<dbReference type="InterPro" id="IPR031468">
    <property type="entry name" value="SMP_LBD"/>
</dbReference>
<gene>
    <name evidence="8" type="ORF">I3842_16G081200</name>
</gene>
<keyword evidence="5" id="KW-0472">Membrane</keyword>
<dbReference type="GO" id="GO:0016020">
    <property type="term" value="C:membrane"/>
    <property type="evidence" value="ECO:0007669"/>
    <property type="project" value="UniProtKB-SubCell"/>
</dbReference>
<dbReference type="Pfam" id="PF00168">
    <property type="entry name" value="C2"/>
    <property type="match status" value="3"/>
</dbReference>
<feature type="domain" description="SMP-LTD" evidence="7">
    <location>
        <begin position="92"/>
        <end position="278"/>
    </location>
</feature>
<evidence type="ECO:0008006" key="10">
    <source>
        <dbReference type="Google" id="ProtNLM"/>
    </source>
</evidence>
<evidence type="ECO:0000256" key="1">
    <source>
        <dbReference type="ARBA" id="ARBA00004370"/>
    </source>
</evidence>
<dbReference type="PROSITE" id="PS51847">
    <property type="entry name" value="SMP"/>
    <property type="match status" value="1"/>
</dbReference>
<evidence type="ECO:0000259" key="6">
    <source>
        <dbReference type="PROSITE" id="PS50004"/>
    </source>
</evidence>
<dbReference type="Proteomes" id="UP000811246">
    <property type="component" value="Chromosome 16"/>
</dbReference>
<keyword evidence="4" id="KW-0446">Lipid-binding</keyword>
<protein>
    <recommendedName>
        <fullName evidence="10">Plant synaptotagmin</fullName>
    </recommendedName>
</protein>
<sequence length="778" mass="88296">MGRRRRKAFGFDEAADFLHHILAEKPLLPFLIPLILFAWAIERWVFSFSNWVPLTVAVWATIQYGSYQRRILVEDLNEKWKRVLWNTSPITPLEHCEWFNKLLMEVWPNYINPKLSIRFSSIIEKRLKQLKSRLIEKIELLECSLGSSPPGLGLYGIRWSISGDRRIMRLGFDWDTTDMSILLLAKIAKPFMGTARIVINSLHIKGDLVLTPVLDGKEVLYSFVSIPEVRIGVAFGSGGSQSLPATELPGVSSWLVKILTDTLVKTMVEPRRRCYSLPAVDLRKKAVGGVIHVTVLSANKLCRSSLKGNSSRRQQNGSVNGNSEEQIVVKDLQTFVEVELEELTRRTDVRSGSGPTWNSTFNMVLHEQTGTIRFHLYECTPSNVKYDYLASCEIKIKYVADDSTTFWAIGPDSGVIAKHTEVCGQEVEMVIPFEGLNSGELTVRLVLKEWQFSDGSHTLNSYHLSSRQSFYGSSTSLSRTGRKIGITVMEGKDLIAKDKSGKCDPYVKLHYGKAVHRTRTAHTSFPIWNQKFEFDEIGDGEYLKIKCCNEETFGDDNIGFARVNLEGLVEGSLRDVWVPLEQVNSGELRLQIEAVRVDDHEESRVMYKTLNPRWNQTLEFPDDGSPLVLHVKDHNALLPTSSIGDCVVEYQRLPPNQMSDKWIPLQGVKRGEIHIQITRKVPELDKKRSLDSEPSLTRAHQISSQMRQVMNKFQSLIEDANIEELSSALSEFESLEDMQEEYMVQLETEQMLLINKITELGQEVLNSSPSLSRRSSVA</sequence>
<dbReference type="InterPro" id="IPR000008">
    <property type="entry name" value="C2_dom"/>
</dbReference>
<evidence type="ECO:0000256" key="5">
    <source>
        <dbReference type="ARBA" id="ARBA00023136"/>
    </source>
</evidence>
<evidence type="ECO:0000256" key="4">
    <source>
        <dbReference type="ARBA" id="ARBA00023121"/>
    </source>
</evidence>
<dbReference type="CDD" id="cd21669">
    <property type="entry name" value="SMP_SF"/>
    <property type="match status" value="1"/>
</dbReference>
<comment type="subcellular location">
    <subcellularLocation>
        <location evidence="1">Membrane</location>
    </subcellularLocation>
</comment>
<dbReference type="EMBL" id="CM031840">
    <property type="protein sequence ID" value="KAG6672893.1"/>
    <property type="molecule type" value="Genomic_DNA"/>
</dbReference>
<keyword evidence="2" id="KW-0813">Transport</keyword>
<dbReference type="PANTHER" id="PTHR47264">
    <property type="entry name" value="OS01G0128800 PROTEIN"/>
    <property type="match status" value="1"/>
</dbReference>
<dbReference type="GO" id="GO:0006869">
    <property type="term" value="P:lipid transport"/>
    <property type="evidence" value="ECO:0007669"/>
    <property type="project" value="UniProtKB-KW"/>
</dbReference>
<dbReference type="PANTHER" id="PTHR47264:SF3">
    <property type="entry name" value="SYNAPTOTAGMIN-5 ISOFORM X1"/>
    <property type="match status" value="1"/>
</dbReference>
<evidence type="ECO:0000259" key="7">
    <source>
        <dbReference type="PROSITE" id="PS51847"/>
    </source>
</evidence>
<accession>A0A922A0U7</accession>
<organism evidence="8 9">
    <name type="scientific">Carya illinoinensis</name>
    <name type="common">Pecan</name>
    <dbReference type="NCBI Taxonomy" id="32201"/>
    <lineage>
        <taxon>Eukaryota</taxon>
        <taxon>Viridiplantae</taxon>
        <taxon>Streptophyta</taxon>
        <taxon>Embryophyta</taxon>
        <taxon>Tracheophyta</taxon>
        <taxon>Spermatophyta</taxon>
        <taxon>Magnoliopsida</taxon>
        <taxon>eudicotyledons</taxon>
        <taxon>Gunneridae</taxon>
        <taxon>Pentapetalae</taxon>
        <taxon>rosids</taxon>
        <taxon>fabids</taxon>
        <taxon>Fagales</taxon>
        <taxon>Juglandaceae</taxon>
        <taxon>Carya</taxon>
    </lineage>
</organism>
<evidence type="ECO:0000256" key="2">
    <source>
        <dbReference type="ARBA" id="ARBA00022448"/>
    </source>
</evidence>
<evidence type="ECO:0000313" key="9">
    <source>
        <dbReference type="Proteomes" id="UP000811246"/>
    </source>
</evidence>
<name>A0A922A0U7_CARIL</name>
<keyword evidence="3" id="KW-0445">Lipid transport</keyword>
<comment type="caution">
    <text evidence="8">The sequence shown here is derived from an EMBL/GenBank/DDBJ whole genome shotgun (WGS) entry which is preliminary data.</text>
</comment>
<dbReference type="SMART" id="SM00239">
    <property type="entry name" value="C2"/>
    <property type="match status" value="3"/>
</dbReference>
<dbReference type="AlphaFoldDB" id="A0A922A0U7"/>
<dbReference type="CDD" id="cd00030">
    <property type="entry name" value="C2"/>
    <property type="match status" value="1"/>
</dbReference>
<feature type="domain" description="C2" evidence="6">
    <location>
        <begin position="465"/>
        <end position="578"/>
    </location>
</feature>
<dbReference type="PROSITE" id="PS50004">
    <property type="entry name" value="C2"/>
    <property type="match status" value="1"/>
</dbReference>
<dbReference type="GO" id="GO:0008289">
    <property type="term" value="F:lipid binding"/>
    <property type="evidence" value="ECO:0007669"/>
    <property type="project" value="UniProtKB-KW"/>
</dbReference>
<proteinExistence type="predicted"/>
<evidence type="ECO:0000313" key="8">
    <source>
        <dbReference type="EMBL" id="KAG6672893.1"/>
    </source>
</evidence>
<reference evidence="8" key="1">
    <citation type="submission" date="2021-01" db="EMBL/GenBank/DDBJ databases">
        <authorList>
            <person name="Lovell J.T."/>
            <person name="Bentley N."/>
            <person name="Bhattarai G."/>
            <person name="Jenkins J.W."/>
            <person name="Sreedasyam A."/>
            <person name="Alarcon Y."/>
            <person name="Bock C."/>
            <person name="Boston L."/>
            <person name="Carlson J."/>
            <person name="Cervantes K."/>
            <person name="Clermont K."/>
            <person name="Krom N."/>
            <person name="Kubenka K."/>
            <person name="Mamidi S."/>
            <person name="Mattison C."/>
            <person name="Monteros M."/>
            <person name="Pisani C."/>
            <person name="Plott C."/>
            <person name="Rajasekar S."/>
            <person name="Rhein H.S."/>
            <person name="Rohla C."/>
            <person name="Song M."/>
            <person name="Hilaire R.S."/>
            <person name="Shu S."/>
            <person name="Wells L."/>
            <person name="Wang X."/>
            <person name="Webber J."/>
            <person name="Heerema R.J."/>
            <person name="Klein P."/>
            <person name="Conner P."/>
            <person name="Grauke L."/>
            <person name="Grimwood J."/>
            <person name="Schmutz J."/>
            <person name="Randall J.J."/>
        </authorList>
    </citation>
    <scope>NUCLEOTIDE SEQUENCE</scope>
    <source>
        <tissue evidence="8">Leaf</tissue>
    </source>
</reference>
<evidence type="ECO:0000256" key="3">
    <source>
        <dbReference type="ARBA" id="ARBA00023055"/>
    </source>
</evidence>